<keyword evidence="4" id="KW-0862">Zinc</keyword>
<dbReference type="GO" id="GO:0006508">
    <property type="term" value="P:proteolysis"/>
    <property type="evidence" value="ECO:0007669"/>
    <property type="project" value="UniProtKB-KW"/>
</dbReference>
<dbReference type="NCBIfam" id="TIGR00608">
    <property type="entry name" value="radc"/>
    <property type="match status" value="1"/>
</dbReference>
<dbReference type="PANTHER" id="PTHR30471">
    <property type="entry name" value="DNA REPAIR PROTEIN RADC"/>
    <property type="match status" value="1"/>
</dbReference>
<reference evidence="7" key="1">
    <citation type="submission" date="2014-09" db="EMBL/GenBank/DDBJ databases">
        <authorList>
            <person name="Probst J Alexander"/>
        </authorList>
    </citation>
    <scope>NUCLEOTIDE SEQUENCE</scope>
</reference>
<evidence type="ECO:0000256" key="5">
    <source>
        <dbReference type="ARBA" id="ARBA00023049"/>
    </source>
</evidence>
<dbReference type="Pfam" id="PF20582">
    <property type="entry name" value="UPF0758_N"/>
    <property type="match status" value="1"/>
</dbReference>
<evidence type="ECO:0000256" key="1">
    <source>
        <dbReference type="ARBA" id="ARBA00022670"/>
    </source>
</evidence>
<dbReference type="InterPro" id="IPR037518">
    <property type="entry name" value="MPN"/>
</dbReference>
<evidence type="ECO:0000256" key="3">
    <source>
        <dbReference type="ARBA" id="ARBA00022801"/>
    </source>
</evidence>
<dbReference type="PROSITE" id="PS01302">
    <property type="entry name" value="UPF0758"/>
    <property type="match status" value="1"/>
</dbReference>
<feature type="domain" description="MPN" evidence="6">
    <location>
        <begin position="101"/>
        <end position="222"/>
    </location>
</feature>
<evidence type="ECO:0000256" key="4">
    <source>
        <dbReference type="ARBA" id="ARBA00022833"/>
    </source>
</evidence>
<dbReference type="GO" id="GO:0008237">
    <property type="term" value="F:metallopeptidase activity"/>
    <property type="evidence" value="ECO:0007669"/>
    <property type="project" value="UniProtKB-KW"/>
</dbReference>
<dbReference type="InterPro" id="IPR025657">
    <property type="entry name" value="RadC_JAB"/>
</dbReference>
<dbReference type="InterPro" id="IPR010994">
    <property type="entry name" value="RuvA_2-like"/>
</dbReference>
<gene>
    <name evidence="7" type="ORF">MSIBF_A670001</name>
</gene>
<dbReference type="PANTHER" id="PTHR30471:SF3">
    <property type="entry name" value="UPF0758 PROTEIN YEES-RELATED"/>
    <property type="match status" value="1"/>
</dbReference>
<dbReference type="InterPro" id="IPR001405">
    <property type="entry name" value="UPF0758"/>
</dbReference>
<dbReference type="PROSITE" id="PS50249">
    <property type="entry name" value="MPN"/>
    <property type="match status" value="1"/>
</dbReference>
<evidence type="ECO:0000256" key="2">
    <source>
        <dbReference type="ARBA" id="ARBA00022723"/>
    </source>
</evidence>
<dbReference type="AlphaFoldDB" id="A0A098EFS5"/>
<evidence type="ECO:0000313" key="7">
    <source>
        <dbReference type="EMBL" id="CEG13905.1"/>
    </source>
</evidence>
<keyword evidence="1" id="KW-0645">Protease</keyword>
<dbReference type="GO" id="GO:0046872">
    <property type="term" value="F:metal ion binding"/>
    <property type="evidence" value="ECO:0007669"/>
    <property type="project" value="UniProtKB-KW"/>
</dbReference>
<proteinExistence type="predicted"/>
<organism evidence="7">
    <name type="scientific">groundwater metagenome</name>
    <dbReference type="NCBI Taxonomy" id="717931"/>
    <lineage>
        <taxon>unclassified sequences</taxon>
        <taxon>metagenomes</taxon>
        <taxon>ecological metagenomes</taxon>
    </lineage>
</organism>
<dbReference type="NCBIfam" id="NF000642">
    <property type="entry name" value="PRK00024.1"/>
    <property type="match status" value="1"/>
</dbReference>
<sequence length="241" mass="26967">MAKIKDISKALRPREKFLQKGPDALSKSDLLAIVLGSGIKGKNVQELAQQIVKKFSSNFLDVTVDDLQTVDGIGPAKALQIASAIALVKRYYEEKNGKEIVIKSSKDVLNLTYDLREKKKEYLVCLYLNARNVLIKKETISVGLLDKSLLHPREIFHPAIELNSASIILVHNHPSGDSTPSEKDKEVVKKIAQAGELMGIPVIDFLITSENDDYSFFEELKNKIEVLIMSLMEFKELCLII</sequence>
<dbReference type="EMBL" id="CCXY01000432">
    <property type="protein sequence ID" value="CEG13905.1"/>
    <property type="molecule type" value="Genomic_DNA"/>
</dbReference>
<dbReference type="InterPro" id="IPR046778">
    <property type="entry name" value="UPF0758_N"/>
</dbReference>
<protein>
    <recommendedName>
        <fullName evidence="6">MPN domain-containing protein</fullName>
    </recommendedName>
</protein>
<dbReference type="Pfam" id="PF04002">
    <property type="entry name" value="RadC"/>
    <property type="match status" value="1"/>
</dbReference>
<dbReference type="InterPro" id="IPR020891">
    <property type="entry name" value="UPF0758_CS"/>
</dbReference>
<keyword evidence="2" id="KW-0479">Metal-binding</keyword>
<dbReference type="SUPFAM" id="SSF47781">
    <property type="entry name" value="RuvA domain 2-like"/>
    <property type="match status" value="1"/>
</dbReference>
<keyword evidence="5" id="KW-0482">Metalloprotease</keyword>
<keyword evidence="3" id="KW-0378">Hydrolase</keyword>
<dbReference type="Gene3D" id="3.40.140.10">
    <property type="entry name" value="Cytidine Deaminase, domain 2"/>
    <property type="match status" value="1"/>
</dbReference>
<evidence type="ECO:0000259" key="6">
    <source>
        <dbReference type="PROSITE" id="PS50249"/>
    </source>
</evidence>
<accession>A0A098EFS5</accession>
<name>A0A098EFS5_9ZZZZ</name>
<dbReference type="CDD" id="cd08071">
    <property type="entry name" value="MPN_DUF2466"/>
    <property type="match status" value="1"/>
</dbReference>